<dbReference type="Gene3D" id="1.10.10.10">
    <property type="entry name" value="Winged helix-like DNA-binding domain superfamily/Winged helix DNA-binding domain"/>
    <property type="match status" value="1"/>
</dbReference>
<evidence type="ECO:0000313" key="3">
    <source>
        <dbReference type="Proteomes" id="UP001412067"/>
    </source>
</evidence>
<organism evidence="2 3">
    <name type="scientific">Platanthera guangdongensis</name>
    <dbReference type="NCBI Taxonomy" id="2320717"/>
    <lineage>
        <taxon>Eukaryota</taxon>
        <taxon>Viridiplantae</taxon>
        <taxon>Streptophyta</taxon>
        <taxon>Embryophyta</taxon>
        <taxon>Tracheophyta</taxon>
        <taxon>Spermatophyta</taxon>
        <taxon>Magnoliopsida</taxon>
        <taxon>Liliopsida</taxon>
        <taxon>Asparagales</taxon>
        <taxon>Orchidaceae</taxon>
        <taxon>Orchidoideae</taxon>
        <taxon>Orchideae</taxon>
        <taxon>Orchidinae</taxon>
        <taxon>Platanthera</taxon>
    </lineage>
</organism>
<dbReference type="InterPro" id="IPR036388">
    <property type="entry name" value="WH-like_DNA-bd_sf"/>
</dbReference>
<accession>A0ABR2LI84</accession>
<sequence length="315" mass="34046">MAGTGGKAGGGDIKKQARLAMMELSNIRPSPPSSSTSGLPIQPPTSPHLLVSHCVFTEHLASGDHRYNLTKIGRNLVADDDDDANSGVSYAPYVMQLHQDVLARVWSLMHEAVLDPDGLEPFSRANGGMPTYAFYEGDDAANFPPFFGFFTPGHLPDRVSTGVRPCQQAWSPCRIPEQIYSLAVHQRQQRIPIWAVVWNLVHGQPRKKSRRGLALALRDPLEPISREGGAPDISAADAAIFHSMPLKWSTSFQDTLSRFDAKLDQLDKSGYFDVTPPAVPPPSPPAPALSVPLSQPAQLVPSLSSSSPPPPPPQS</sequence>
<keyword evidence="3" id="KW-1185">Reference proteome</keyword>
<gene>
    <name evidence="2" type="ORF">KSP40_PGU002812</name>
</gene>
<evidence type="ECO:0000313" key="2">
    <source>
        <dbReference type="EMBL" id="KAK8940137.1"/>
    </source>
</evidence>
<feature type="region of interest" description="Disordered" evidence="1">
    <location>
        <begin position="270"/>
        <end position="315"/>
    </location>
</feature>
<reference evidence="2 3" key="1">
    <citation type="journal article" date="2022" name="Nat. Plants">
        <title>Genomes of leafy and leafless Platanthera orchids illuminate the evolution of mycoheterotrophy.</title>
        <authorList>
            <person name="Li M.H."/>
            <person name="Liu K.W."/>
            <person name="Li Z."/>
            <person name="Lu H.C."/>
            <person name="Ye Q.L."/>
            <person name="Zhang D."/>
            <person name="Wang J.Y."/>
            <person name="Li Y.F."/>
            <person name="Zhong Z.M."/>
            <person name="Liu X."/>
            <person name="Yu X."/>
            <person name="Liu D.K."/>
            <person name="Tu X.D."/>
            <person name="Liu B."/>
            <person name="Hao Y."/>
            <person name="Liao X.Y."/>
            <person name="Jiang Y.T."/>
            <person name="Sun W.H."/>
            <person name="Chen J."/>
            <person name="Chen Y.Q."/>
            <person name="Ai Y."/>
            <person name="Zhai J.W."/>
            <person name="Wu S.S."/>
            <person name="Zhou Z."/>
            <person name="Hsiao Y.Y."/>
            <person name="Wu W.L."/>
            <person name="Chen Y.Y."/>
            <person name="Lin Y.F."/>
            <person name="Hsu J.L."/>
            <person name="Li C.Y."/>
            <person name="Wang Z.W."/>
            <person name="Zhao X."/>
            <person name="Zhong W.Y."/>
            <person name="Ma X.K."/>
            <person name="Ma L."/>
            <person name="Huang J."/>
            <person name="Chen G.Z."/>
            <person name="Huang M.Z."/>
            <person name="Huang L."/>
            <person name="Peng D.H."/>
            <person name="Luo Y.B."/>
            <person name="Zou S.Q."/>
            <person name="Chen S.P."/>
            <person name="Lan S."/>
            <person name="Tsai W.C."/>
            <person name="Van de Peer Y."/>
            <person name="Liu Z.J."/>
        </authorList>
    </citation>
    <scope>NUCLEOTIDE SEQUENCE [LARGE SCALE GENOMIC DNA]</scope>
    <source>
        <strain evidence="2">Lor288</strain>
    </source>
</reference>
<feature type="compositionally biased region" description="Low complexity" evidence="1">
    <location>
        <begin position="288"/>
        <end position="306"/>
    </location>
</feature>
<dbReference type="EMBL" id="JBBWWR010000020">
    <property type="protein sequence ID" value="KAK8940137.1"/>
    <property type="molecule type" value="Genomic_DNA"/>
</dbReference>
<protein>
    <submittedName>
        <fullName evidence="2">Uncharacterized protein</fullName>
    </submittedName>
</protein>
<comment type="caution">
    <text evidence="2">The sequence shown here is derived from an EMBL/GenBank/DDBJ whole genome shotgun (WGS) entry which is preliminary data.</text>
</comment>
<proteinExistence type="predicted"/>
<name>A0ABR2LI84_9ASPA</name>
<evidence type="ECO:0000256" key="1">
    <source>
        <dbReference type="SAM" id="MobiDB-lite"/>
    </source>
</evidence>
<feature type="compositionally biased region" description="Pro residues" evidence="1">
    <location>
        <begin position="277"/>
        <end position="287"/>
    </location>
</feature>
<dbReference type="Proteomes" id="UP001412067">
    <property type="component" value="Unassembled WGS sequence"/>
</dbReference>